<dbReference type="Proteomes" id="UP001228905">
    <property type="component" value="Unassembled WGS sequence"/>
</dbReference>
<sequence>MADLDFEMRLDRLFAEPPHLADSEAFAHRVETRLNRGWSLRSLAIGAAGVLGGVIGAGQLISSNLLGQAQAASVNQTNAISDGFSNIVKAGSNLSALPIGGEAVWLVAALGILALAFGITRAMDEI</sequence>
<evidence type="ECO:0000313" key="2">
    <source>
        <dbReference type="EMBL" id="MDQ0464021.1"/>
    </source>
</evidence>
<feature type="transmembrane region" description="Helical" evidence="1">
    <location>
        <begin position="43"/>
        <end position="61"/>
    </location>
</feature>
<proteinExistence type="predicted"/>
<reference evidence="2 3" key="1">
    <citation type="submission" date="2023-07" db="EMBL/GenBank/DDBJ databases">
        <title>Genomic Encyclopedia of Type Strains, Phase IV (KMG-IV): sequencing the most valuable type-strain genomes for metagenomic binning, comparative biology and taxonomic classification.</title>
        <authorList>
            <person name="Goeker M."/>
        </authorList>
    </citation>
    <scope>NUCLEOTIDE SEQUENCE [LARGE SCALE GENOMIC DNA]</scope>
    <source>
        <strain evidence="2 3">DSM 18695</strain>
    </source>
</reference>
<keyword evidence="1" id="KW-0472">Membrane</keyword>
<name>A0ABU0IPT2_9CAUL</name>
<accession>A0ABU0IPT2</accession>
<comment type="caution">
    <text evidence="2">The sequence shown here is derived from an EMBL/GenBank/DDBJ whole genome shotgun (WGS) entry which is preliminary data.</text>
</comment>
<keyword evidence="3" id="KW-1185">Reference proteome</keyword>
<feature type="transmembrane region" description="Helical" evidence="1">
    <location>
        <begin position="103"/>
        <end position="123"/>
    </location>
</feature>
<evidence type="ECO:0008006" key="4">
    <source>
        <dbReference type="Google" id="ProtNLM"/>
    </source>
</evidence>
<keyword evidence="1" id="KW-1133">Transmembrane helix</keyword>
<evidence type="ECO:0000256" key="1">
    <source>
        <dbReference type="SAM" id="Phobius"/>
    </source>
</evidence>
<gene>
    <name evidence="2" type="ORF">QO010_001792</name>
</gene>
<evidence type="ECO:0000313" key="3">
    <source>
        <dbReference type="Proteomes" id="UP001228905"/>
    </source>
</evidence>
<organism evidence="2 3">
    <name type="scientific">Caulobacter ginsengisoli</name>
    <dbReference type="NCBI Taxonomy" id="400775"/>
    <lineage>
        <taxon>Bacteria</taxon>
        <taxon>Pseudomonadati</taxon>
        <taxon>Pseudomonadota</taxon>
        <taxon>Alphaproteobacteria</taxon>
        <taxon>Caulobacterales</taxon>
        <taxon>Caulobacteraceae</taxon>
        <taxon>Caulobacter</taxon>
    </lineage>
</organism>
<keyword evidence="1" id="KW-0812">Transmembrane</keyword>
<dbReference type="RefSeq" id="WP_307348378.1">
    <property type="nucleotide sequence ID" value="NZ_JAUSVS010000002.1"/>
</dbReference>
<protein>
    <recommendedName>
        <fullName evidence="4">PhnA-like protein</fullName>
    </recommendedName>
</protein>
<dbReference type="EMBL" id="JAUSVS010000002">
    <property type="protein sequence ID" value="MDQ0464021.1"/>
    <property type="molecule type" value="Genomic_DNA"/>
</dbReference>